<sequence>MTPYVADPVYLNGRFLPLAAAGISPLDRGFLYGDGVYELIPVYSRRPFRLDEHLTRLQATLAGIKLTNPLDLAGWKAVVEQLIVTAPWDDQSIYLQVTRGADNKRDHPFPPPTVPPTVFAFASPLVTTPAEVRATGVAAITVTDQRWARCDLKVISLLANILARQQAVEANCAEALLIRDGYLKEGAASNIFVVKGGVLLAPPKTQLMLPGITYDVVIELAKSGGQPLEIREISENELRGADEVWMTSSTKEILAITTLDGQPVGNGPNAGRPGPLGEQMWQWYQDFKNTVMRKG</sequence>
<dbReference type="GO" id="GO:0008652">
    <property type="term" value="P:amino acid biosynthetic process"/>
    <property type="evidence" value="ECO:0007669"/>
    <property type="project" value="UniProtKB-ARBA"/>
</dbReference>
<evidence type="ECO:0000256" key="1">
    <source>
        <dbReference type="ARBA" id="ARBA00001933"/>
    </source>
</evidence>
<evidence type="ECO:0000256" key="2">
    <source>
        <dbReference type="ARBA" id="ARBA00009320"/>
    </source>
</evidence>
<dbReference type="RefSeq" id="WP_066882902.1">
    <property type="nucleotide sequence ID" value="NZ_LODL01000019.1"/>
</dbReference>
<dbReference type="InterPro" id="IPR043132">
    <property type="entry name" value="BCAT-like_C"/>
</dbReference>
<evidence type="ECO:0000256" key="3">
    <source>
        <dbReference type="ARBA" id="ARBA00022898"/>
    </source>
</evidence>
<evidence type="ECO:0000313" key="5">
    <source>
        <dbReference type="Proteomes" id="UP000070186"/>
    </source>
</evidence>
<keyword evidence="3" id="KW-0663">Pyridoxal phosphate</keyword>
<gene>
    <name evidence="4" type="ORF">AT959_10415</name>
</gene>
<name>A0A133XJJ2_9RHOO</name>
<dbReference type="Pfam" id="PF01063">
    <property type="entry name" value="Aminotran_4"/>
    <property type="match status" value="1"/>
</dbReference>
<dbReference type="Proteomes" id="UP000070186">
    <property type="component" value="Unassembled WGS sequence"/>
</dbReference>
<dbReference type="AlphaFoldDB" id="A0A133XJJ2"/>
<dbReference type="PANTHER" id="PTHR42743:SF10">
    <property type="entry name" value="D-ALANINE AMINOTRANSFERASE"/>
    <property type="match status" value="1"/>
</dbReference>
<comment type="cofactor">
    <cofactor evidence="1">
        <name>pyridoxal 5'-phosphate</name>
        <dbReference type="ChEBI" id="CHEBI:597326"/>
    </cofactor>
</comment>
<keyword evidence="4" id="KW-0808">Transferase</keyword>
<dbReference type="FunFam" id="3.20.10.10:FF:000002">
    <property type="entry name" value="D-alanine aminotransferase"/>
    <property type="match status" value="1"/>
</dbReference>
<dbReference type="GO" id="GO:0046394">
    <property type="term" value="P:carboxylic acid biosynthetic process"/>
    <property type="evidence" value="ECO:0007669"/>
    <property type="project" value="UniProtKB-ARBA"/>
</dbReference>
<accession>A0A133XJJ2</accession>
<dbReference type="InterPro" id="IPR001544">
    <property type="entry name" value="Aminotrans_IV"/>
</dbReference>
<comment type="caution">
    <text evidence="4">The sequence shown here is derived from an EMBL/GenBank/DDBJ whole genome shotgun (WGS) entry which is preliminary data.</text>
</comment>
<dbReference type="PANTHER" id="PTHR42743">
    <property type="entry name" value="AMINO-ACID AMINOTRANSFERASE"/>
    <property type="match status" value="1"/>
</dbReference>
<proteinExistence type="inferred from homology"/>
<dbReference type="InterPro" id="IPR050571">
    <property type="entry name" value="Class-IV_PLP-Dep_Aminotrnsfr"/>
</dbReference>
<dbReference type="GO" id="GO:0008483">
    <property type="term" value="F:transaminase activity"/>
    <property type="evidence" value="ECO:0007669"/>
    <property type="project" value="UniProtKB-KW"/>
</dbReference>
<protein>
    <submittedName>
        <fullName evidence="4">D-amino acid aminotransferase</fullName>
    </submittedName>
</protein>
<keyword evidence="4" id="KW-0032">Aminotransferase</keyword>
<dbReference type="Gene3D" id="3.20.10.10">
    <property type="entry name" value="D-amino Acid Aminotransferase, subunit A, domain 2"/>
    <property type="match status" value="1"/>
</dbReference>
<keyword evidence="5" id="KW-1185">Reference proteome</keyword>
<dbReference type="InterPro" id="IPR036038">
    <property type="entry name" value="Aminotransferase-like"/>
</dbReference>
<reference evidence="4 5" key="1">
    <citation type="submission" date="2015-12" db="EMBL/GenBank/DDBJ databases">
        <title>Nitrous oxide reduction kinetics distinguish bacteria harboring typical versus atypical NosZ.</title>
        <authorList>
            <person name="Yoon S."/>
            <person name="Nissen S."/>
            <person name="Park D."/>
            <person name="Sanford R.A."/>
            <person name="Loeffler F.E."/>
        </authorList>
    </citation>
    <scope>NUCLEOTIDE SEQUENCE [LARGE SCALE GENOMIC DNA]</scope>
    <source>
        <strain evidence="4 5">ATCC BAA-841</strain>
    </source>
</reference>
<dbReference type="EMBL" id="LODL01000019">
    <property type="protein sequence ID" value="KXB31097.1"/>
    <property type="molecule type" value="Genomic_DNA"/>
</dbReference>
<comment type="similarity">
    <text evidence="2">Belongs to the class-IV pyridoxal-phosphate-dependent aminotransferase family.</text>
</comment>
<evidence type="ECO:0000313" key="4">
    <source>
        <dbReference type="EMBL" id="KXB31097.1"/>
    </source>
</evidence>
<dbReference type="Gene3D" id="3.30.470.10">
    <property type="match status" value="1"/>
</dbReference>
<dbReference type="GO" id="GO:0005829">
    <property type="term" value="C:cytosol"/>
    <property type="evidence" value="ECO:0007669"/>
    <property type="project" value="TreeGrafter"/>
</dbReference>
<dbReference type="InterPro" id="IPR043131">
    <property type="entry name" value="BCAT-like_N"/>
</dbReference>
<organism evidence="4 5">
    <name type="scientific">Dechloromonas denitrificans</name>
    <dbReference type="NCBI Taxonomy" id="281362"/>
    <lineage>
        <taxon>Bacteria</taxon>
        <taxon>Pseudomonadati</taxon>
        <taxon>Pseudomonadota</taxon>
        <taxon>Betaproteobacteria</taxon>
        <taxon>Rhodocyclales</taxon>
        <taxon>Azonexaceae</taxon>
        <taxon>Dechloromonas</taxon>
    </lineage>
</organism>
<dbReference type="SUPFAM" id="SSF56752">
    <property type="entry name" value="D-aminoacid aminotransferase-like PLP-dependent enzymes"/>
    <property type="match status" value="1"/>
</dbReference>
<dbReference type="STRING" id="281362.AT959_10415"/>